<dbReference type="SMART" id="SM00033">
    <property type="entry name" value="CH"/>
    <property type="match status" value="1"/>
</dbReference>
<feature type="region of interest" description="Disordered" evidence="1">
    <location>
        <begin position="479"/>
        <end position="517"/>
    </location>
</feature>
<dbReference type="Pfam" id="PF00307">
    <property type="entry name" value="CH"/>
    <property type="match status" value="1"/>
</dbReference>
<feature type="compositionally biased region" description="Low complexity" evidence="1">
    <location>
        <begin position="530"/>
        <end position="546"/>
    </location>
</feature>
<dbReference type="PRINTS" id="PR00888">
    <property type="entry name" value="SM22CALPONIN"/>
</dbReference>
<keyword evidence="2" id="KW-0472">Membrane</keyword>
<feature type="region of interest" description="Disordered" evidence="1">
    <location>
        <begin position="530"/>
        <end position="632"/>
    </location>
</feature>
<dbReference type="InterPro" id="IPR001478">
    <property type="entry name" value="PDZ"/>
</dbReference>
<dbReference type="Pfam" id="PF15949">
    <property type="entry name" value="DUF4757"/>
    <property type="match status" value="1"/>
</dbReference>
<dbReference type="PANTHER" id="PTHR46767:SF1">
    <property type="entry name" value="LIM DOMAIN ONLY PROTEIN 7"/>
    <property type="match status" value="1"/>
</dbReference>
<evidence type="ECO:0000256" key="1">
    <source>
        <dbReference type="SAM" id="MobiDB-lite"/>
    </source>
</evidence>
<dbReference type="InterPro" id="IPR029978">
    <property type="entry name" value="LMO-7"/>
</dbReference>
<feature type="domain" description="Calponin-homology (CH)" evidence="3">
    <location>
        <begin position="11"/>
        <end position="128"/>
    </location>
</feature>
<feature type="compositionally biased region" description="Pro residues" evidence="1">
    <location>
        <begin position="498"/>
        <end position="512"/>
    </location>
</feature>
<evidence type="ECO:0000259" key="4">
    <source>
        <dbReference type="PROSITE" id="PS50106"/>
    </source>
</evidence>
<feature type="domain" description="PDZ" evidence="4">
    <location>
        <begin position="710"/>
        <end position="793"/>
    </location>
</feature>
<dbReference type="InterPro" id="IPR036872">
    <property type="entry name" value="CH_dom_sf"/>
</dbReference>
<organism evidence="5 6">
    <name type="scientific">Eptatretus burgeri</name>
    <name type="common">Inshore hagfish</name>
    <dbReference type="NCBI Taxonomy" id="7764"/>
    <lineage>
        <taxon>Eukaryota</taxon>
        <taxon>Metazoa</taxon>
        <taxon>Chordata</taxon>
        <taxon>Craniata</taxon>
        <taxon>Vertebrata</taxon>
        <taxon>Cyclostomata</taxon>
        <taxon>Myxini</taxon>
        <taxon>Myxiniformes</taxon>
        <taxon>Myxinidae</taxon>
        <taxon>Eptatretinae</taxon>
        <taxon>Eptatretus</taxon>
    </lineage>
</organism>
<feature type="transmembrane region" description="Helical" evidence="2">
    <location>
        <begin position="873"/>
        <end position="892"/>
    </location>
</feature>
<evidence type="ECO:0000259" key="3">
    <source>
        <dbReference type="PROSITE" id="PS50021"/>
    </source>
</evidence>
<dbReference type="SUPFAM" id="SSF47576">
    <property type="entry name" value="Calponin-homology domain, CH-domain"/>
    <property type="match status" value="1"/>
</dbReference>
<protein>
    <submittedName>
        <fullName evidence="5">Uncharacterized protein</fullName>
    </submittedName>
</protein>
<dbReference type="InterPro" id="IPR031865">
    <property type="entry name" value="DUF4757"/>
</dbReference>
<evidence type="ECO:0000313" key="5">
    <source>
        <dbReference type="Ensembl" id="ENSEBUP00000017768.1"/>
    </source>
</evidence>
<dbReference type="AlphaFoldDB" id="A0A8C4QP77"/>
<dbReference type="Ensembl" id="ENSEBUT00000018344.1">
    <property type="protein sequence ID" value="ENSEBUP00000017768.1"/>
    <property type="gene ID" value="ENSEBUG00000011107.1"/>
</dbReference>
<feature type="region of interest" description="Disordered" evidence="1">
    <location>
        <begin position="648"/>
        <end position="682"/>
    </location>
</feature>
<dbReference type="Gene3D" id="1.10.418.10">
    <property type="entry name" value="Calponin-like domain"/>
    <property type="match status" value="1"/>
</dbReference>
<name>A0A8C4QP77_EPTBU</name>
<dbReference type="PROSITE" id="PS50021">
    <property type="entry name" value="CH"/>
    <property type="match status" value="1"/>
</dbReference>
<dbReference type="Pfam" id="PF00595">
    <property type="entry name" value="PDZ"/>
    <property type="match status" value="1"/>
</dbReference>
<keyword evidence="2" id="KW-0812">Transmembrane</keyword>
<dbReference type="FunFam" id="1.10.418.10:FF:000038">
    <property type="entry name" value="LIM and calponin homology domains-containing protein 1"/>
    <property type="match status" value="1"/>
</dbReference>
<reference evidence="5" key="1">
    <citation type="submission" date="2025-05" db="UniProtKB">
        <authorList>
            <consortium name="Ensembl"/>
        </authorList>
    </citation>
    <scope>IDENTIFICATION</scope>
</reference>
<dbReference type="Ensembl" id="ENSEBUT00000018369.1">
    <property type="protein sequence ID" value="ENSEBUP00000017794.1"/>
    <property type="gene ID" value="ENSEBUG00000011107.1"/>
</dbReference>
<accession>A0A8C4QP77</accession>
<dbReference type="GO" id="GO:0023051">
    <property type="term" value="P:regulation of signaling"/>
    <property type="evidence" value="ECO:0007669"/>
    <property type="project" value="InterPro"/>
</dbReference>
<evidence type="ECO:0000256" key="2">
    <source>
        <dbReference type="SAM" id="Phobius"/>
    </source>
</evidence>
<dbReference type="InterPro" id="IPR001715">
    <property type="entry name" value="CH_dom"/>
</dbReference>
<dbReference type="GeneTree" id="ENSGT00950000183159"/>
<sequence>MSLLTEPYTLREVCAEAQRWIQAVTECSFGKEGFRAALEDGQLLCELINRIQPGLVTKVNLLPTPIAGLDNLSVFLQACEQFGLHPAQLFHPGDLQDLSSRVTIKESETSRRIKNVLITLYWLGKTARSKSEYQGPQLDFGAFEAFVISAASGKKVQPLGGVRSFSFDGGKDSRSDLLAQKRTRRSYSVDLFDHFGRGKETMTNRQSTAAQPKPPTSYHQFLPTGQRASSSDLVVQMPAPLRRKRGERMAKNLDRRSWTNARNLDNELDDGVFSRAQSMGDLTSTDEEGISSVSSLKIRVEHLQQIRSALVEDEQRWQTDLARWKKLRKSSSRLSEMDVDEEPVVSGGIVHKRSYNDILQDREQRKQEHNNGDSTDEHSLVSMQRYGSPKQHYSSQHNIESFVSTHSYVSESTPPKLRDSAANIVSGETSNVSDLWDETVTSNGEHRRSPVTDMTVKMNQAPALSSSNSWKHTNAKFSQGRLAPEGTVTPPISSPSGSPAPSPPSSPPPPLSPELSLDSNVQVDLPFDAQQAQERSSSASSLSDYSGTATSPDIYSSSSVIPSLKDQPSFETRGPIAAPRTRASESIPSFEATPVASPRSLSSKSGAVPARKSSPFNRPAANVTPKPYGARAQSLSLTRGVKLEAPSMTFKSNTLRGNSRESLDTLQEDLPKPAASSPEVPLVSYTSSPVRSLPEATPKHSALKQHSDMRVYMNCQPDGPKVYGFTADWGDSGERATVDFVQPGGPADFGQLKVGDDILVINGQTVYSLDKVQRLEAVNDAMQSGSVMLSIRRYGTNDNDVSSPPARSTINVTSQDHGSSLSVCSTTSSISTRSTTLSKSSKLIYEPEPIQVGRFVFSFACLLVTSASEGEGGYVFTIFVCLFVCLSVYRLSQKVVDESKMKFCGQVWCVTRTS</sequence>
<dbReference type="Gene3D" id="2.30.42.10">
    <property type="match status" value="1"/>
</dbReference>
<feature type="region of interest" description="Disordered" evidence="1">
    <location>
        <begin position="435"/>
        <end position="455"/>
    </location>
</feature>
<evidence type="ECO:0000313" key="6">
    <source>
        <dbReference type="Proteomes" id="UP000694388"/>
    </source>
</evidence>
<dbReference type="PROSITE" id="PS50106">
    <property type="entry name" value="PDZ"/>
    <property type="match status" value="1"/>
</dbReference>
<feature type="compositionally biased region" description="Polar residues" evidence="1">
    <location>
        <begin position="547"/>
        <end position="561"/>
    </location>
</feature>
<dbReference type="GO" id="GO:0030155">
    <property type="term" value="P:regulation of cell adhesion"/>
    <property type="evidence" value="ECO:0007669"/>
    <property type="project" value="InterPro"/>
</dbReference>
<dbReference type="Proteomes" id="UP000694388">
    <property type="component" value="Unplaced"/>
</dbReference>
<proteinExistence type="predicted"/>
<dbReference type="InterPro" id="IPR003096">
    <property type="entry name" value="SM22_calponin"/>
</dbReference>
<dbReference type="PANTHER" id="PTHR46767">
    <property type="entry name" value="LIM DOMAIN ONLY PROTEIN 7"/>
    <property type="match status" value="1"/>
</dbReference>
<keyword evidence="6" id="KW-1185">Reference proteome</keyword>
<dbReference type="SUPFAM" id="SSF50156">
    <property type="entry name" value="PDZ domain-like"/>
    <property type="match status" value="1"/>
</dbReference>
<dbReference type="SMART" id="SM00228">
    <property type="entry name" value="PDZ"/>
    <property type="match status" value="1"/>
</dbReference>
<dbReference type="InterPro" id="IPR036034">
    <property type="entry name" value="PDZ_sf"/>
</dbReference>
<keyword evidence="2" id="KW-1133">Transmembrane helix</keyword>